<proteinExistence type="predicted"/>
<organism evidence="1 2">
    <name type="scientific">Pyramimonas orientalis virus 01B</name>
    <dbReference type="NCBI Taxonomy" id="3134525"/>
    <lineage>
        <taxon>Viruses</taxon>
        <taxon>Varidnaviria</taxon>
        <taxon>Bamfordvirae</taxon>
        <taxon>Nucleocytoviricota</taxon>
        <taxon>Megaviricetes</taxon>
        <taxon>Imitervirales</taxon>
        <taxon>Allomimiviridae</taxon>
        <taxon>Heliosvirus</taxon>
        <taxon>Heliosvirus raunefjordenense</taxon>
    </lineage>
</organism>
<protein>
    <submittedName>
        <fullName evidence="1">Uncharacterized protein</fullName>
    </submittedName>
</protein>
<reference evidence="1" key="1">
    <citation type="submission" date="2020-06" db="EMBL/GenBank/DDBJ databases">
        <title>Lateral gene transfer of anion-conducting channel rhodopsins between green algae and giant viruses.</title>
        <authorList>
            <person name="Rozenberg A."/>
            <person name="Oppermann J."/>
            <person name="Wietek J."/>
            <person name="Fernandez Lahore R.G."/>
            <person name="Sandaa R.-A."/>
            <person name="Bratbak G."/>
            <person name="Hegemann P."/>
            <person name="Beja O."/>
        </authorList>
    </citation>
    <scope>NUCLEOTIDE SEQUENCE</scope>
    <source>
        <strain evidence="1">01B</strain>
    </source>
</reference>
<name>A0A7M3UNM8_9VIRU</name>
<evidence type="ECO:0000313" key="1">
    <source>
        <dbReference type="EMBL" id="QOI90297.1"/>
    </source>
</evidence>
<dbReference type="EMBL" id="MT663534">
    <property type="protein sequence ID" value="QOI90297.1"/>
    <property type="molecule type" value="Genomic_DNA"/>
</dbReference>
<accession>A0A7M3UNM8</accession>
<dbReference type="Proteomes" id="UP001162120">
    <property type="component" value="Segment"/>
</dbReference>
<sequence>MEIQTIVIWPKGSITNRISIMVSAVVMAQHLNMGIKLIWDHDVLYENLFMGNIEIVDIQYFGGKKYVFNPDVDQSALCNNVAFKEGCDTYLIVNTDKEIKLEGMSQALYIVKRREYYLNILKEYMSGMLLGQINLVEFPRGPFCCVDGKFPSEIQQFTINPGVFDINNEEVKEYVNVLIYSKAALLVSTENVVNKEFVCASRISTVPVVHTRDVEYEDDLTNNFTKSFLDYRLVINPDIKKISLL</sequence>
<gene>
    <name evidence="1" type="ORF">HWQ62_00160</name>
</gene>
<keyword evidence="2" id="KW-1185">Reference proteome</keyword>
<evidence type="ECO:0000313" key="2">
    <source>
        <dbReference type="Proteomes" id="UP001162120"/>
    </source>
</evidence>